<organism evidence="1 2">
    <name type="scientific">Trichogramma brassicae</name>
    <dbReference type="NCBI Taxonomy" id="86971"/>
    <lineage>
        <taxon>Eukaryota</taxon>
        <taxon>Metazoa</taxon>
        <taxon>Ecdysozoa</taxon>
        <taxon>Arthropoda</taxon>
        <taxon>Hexapoda</taxon>
        <taxon>Insecta</taxon>
        <taxon>Pterygota</taxon>
        <taxon>Neoptera</taxon>
        <taxon>Endopterygota</taxon>
        <taxon>Hymenoptera</taxon>
        <taxon>Apocrita</taxon>
        <taxon>Proctotrupomorpha</taxon>
        <taxon>Chalcidoidea</taxon>
        <taxon>Trichogrammatidae</taxon>
        <taxon>Trichogramma</taxon>
    </lineage>
</organism>
<dbReference type="EMBL" id="CADCXV010001344">
    <property type="protein sequence ID" value="CAB0043765.1"/>
    <property type="molecule type" value="Genomic_DNA"/>
</dbReference>
<evidence type="ECO:0000313" key="2">
    <source>
        <dbReference type="Proteomes" id="UP000479190"/>
    </source>
</evidence>
<evidence type="ECO:0000313" key="1">
    <source>
        <dbReference type="EMBL" id="CAB0043765.1"/>
    </source>
</evidence>
<accession>A0A6H5J2F5</accession>
<keyword evidence="2" id="KW-1185">Reference proteome</keyword>
<proteinExistence type="predicted"/>
<gene>
    <name evidence="1" type="ORF">TBRA_LOCUS15353</name>
</gene>
<protein>
    <submittedName>
        <fullName evidence="1">Uncharacterized protein</fullName>
    </submittedName>
</protein>
<reference evidence="1 2" key="1">
    <citation type="submission" date="2020-02" db="EMBL/GenBank/DDBJ databases">
        <authorList>
            <person name="Ferguson B K."/>
        </authorList>
    </citation>
    <scope>NUCLEOTIDE SEQUENCE [LARGE SCALE GENOMIC DNA]</scope>
</reference>
<name>A0A6H5J2F5_9HYME</name>
<dbReference type="Proteomes" id="UP000479190">
    <property type="component" value="Unassembled WGS sequence"/>
</dbReference>
<dbReference type="AlphaFoldDB" id="A0A6H5J2F5"/>
<sequence>MFKAQRFVRCSSVMCSKLKRFVRCSSVMCSKAQRFVRCSSMICSKLNALYGVLKCDYVQGPYALQVFSVMCSKLSACVVVPDVRRGGRQASKNKEEKQ</sequence>